<evidence type="ECO:0000313" key="2">
    <source>
        <dbReference type="Proteomes" id="UP001054821"/>
    </source>
</evidence>
<evidence type="ECO:0000313" key="1">
    <source>
        <dbReference type="EMBL" id="KAI5334725.1"/>
    </source>
</evidence>
<accession>A0AAD4W0J8</accession>
<sequence>MRTIYRKRHSLLLENDVAVGVARSLVTPRDVRVLGMRDDKRGEWNLGEDCQRVIRSLKRERENTAEANRHHLEILHEENQKLSKMVDFLSRHAKAVGGPGSTG</sequence>
<organism evidence="1 2">
    <name type="scientific">Prunus dulcis</name>
    <name type="common">Almond</name>
    <name type="synonym">Amygdalus dulcis</name>
    <dbReference type="NCBI Taxonomy" id="3755"/>
    <lineage>
        <taxon>Eukaryota</taxon>
        <taxon>Viridiplantae</taxon>
        <taxon>Streptophyta</taxon>
        <taxon>Embryophyta</taxon>
        <taxon>Tracheophyta</taxon>
        <taxon>Spermatophyta</taxon>
        <taxon>Magnoliopsida</taxon>
        <taxon>eudicotyledons</taxon>
        <taxon>Gunneridae</taxon>
        <taxon>Pentapetalae</taxon>
        <taxon>rosids</taxon>
        <taxon>fabids</taxon>
        <taxon>Rosales</taxon>
        <taxon>Rosaceae</taxon>
        <taxon>Amygdaloideae</taxon>
        <taxon>Amygdaleae</taxon>
        <taxon>Prunus</taxon>
    </lineage>
</organism>
<dbReference type="EMBL" id="JAJFAZ020000004">
    <property type="protein sequence ID" value="KAI5334725.1"/>
    <property type="molecule type" value="Genomic_DNA"/>
</dbReference>
<name>A0AAD4W0J8_PRUDU</name>
<dbReference type="AlphaFoldDB" id="A0AAD4W0J8"/>
<reference evidence="1 2" key="1">
    <citation type="journal article" date="2022" name="G3 (Bethesda)">
        <title>Whole-genome sequence and methylome profiling of the almond [Prunus dulcis (Mill.) D.A. Webb] cultivar 'Nonpareil'.</title>
        <authorList>
            <person name="D'Amico-Willman K.M."/>
            <person name="Ouma W.Z."/>
            <person name="Meulia T."/>
            <person name="Sideli G.M."/>
            <person name="Gradziel T.M."/>
            <person name="Fresnedo-Ramirez J."/>
        </authorList>
    </citation>
    <scope>NUCLEOTIDE SEQUENCE [LARGE SCALE GENOMIC DNA]</scope>
    <source>
        <strain evidence="1">Clone GOH B32 T37-40</strain>
    </source>
</reference>
<protein>
    <submittedName>
        <fullName evidence="1">Uncharacterized protein</fullName>
    </submittedName>
</protein>
<comment type="caution">
    <text evidence="1">The sequence shown here is derived from an EMBL/GenBank/DDBJ whole genome shotgun (WGS) entry which is preliminary data.</text>
</comment>
<proteinExistence type="predicted"/>
<dbReference type="Proteomes" id="UP001054821">
    <property type="component" value="Chromosome 4"/>
</dbReference>
<keyword evidence="2" id="KW-1185">Reference proteome</keyword>
<gene>
    <name evidence="1" type="ORF">L3X38_024858</name>
</gene>